<name>A0A1I0S668_9FLAO</name>
<feature type="chain" id="PRO_5011503670" description="C1q domain-containing protein" evidence="1">
    <location>
        <begin position="32"/>
        <end position="251"/>
    </location>
</feature>
<dbReference type="AlphaFoldDB" id="A0A1I0S668"/>
<organism evidence="2 3">
    <name type="scientific">Chryseobacterium wanjuense</name>
    <dbReference type="NCBI Taxonomy" id="356305"/>
    <lineage>
        <taxon>Bacteria</taxon>
        <taxon>Pseudomonadati</taxon>
        <taxon>Bacteroidota</taxon>
        <taxon>Flavobacteriia</taxon>
        <taxon>Flavobacteriales</taxon>
        <taxon>Weeksellaceae</taxon>
        <taxon>Chryseobacterium group</taxon>
        <taxon>Chryseobacterium</taxon>
    </lineage>
</organism>
<reference evidence="3" key="1">
    <citation type="submission" date="2016-10" db="EMBL/GenBank/DDBJ databases">
        <authorList>
            <person name="Varghese N."/>
            <person name="Submissions S."/>
        </authorList>
    </citation>
    <scope>NUCLEOTIDE SEQUENCE [LARGE SCALE GENOMIC DNA]</scope>
    <source>
        <strain evidence="3">DSM 17724</strain>
    </source>
</reference>
<keyword evidence="1" id="KW-0732">Signal</keyword>
<dbReference type="Proteomes" id="UP000199469">
    <property type="component" value="Unassembled WGS sequence"/>
</dbReference>
<evidence type="ECO:0000313" key="2">
    <source>
        <dbReference type="EMBL" id="SEW49529.1"/>
    </source>
</evidence>
<evidence type="ECO:0000256" key="1">
    <source>
        <dbReference type="SAM" id="SignalP"/>
    </source>
</evidence>
<keyword evidence="3" id="KW-1185">Reference proteome</keyword>
<evidence type="ECO:0008006" key="4">
    <source>
        <dbReference type="Google" id="ProtNLM"/>
    </source>
</evidence>
<gene>
    <name evidence="2" type="ORF">SAMN05421841_4221</name>
</gene>
<dbReference type="PROSITE" id="PS51257">
    <property type="entry name" value="PROKAR_LIPOPROTEIN"/>
    <property type="match status" value="1"/>
</dbReference>
<accession>A0A1I0S668</accession>
<dbReference type="EMBL" id="FOIU01000006">
    <property type="protein sequence ID" value="SEW49529.1"/>
    <property type="molecule type" value="Genomic_DNA"/>
</dbReference>
<evidence type="ECO:0000313" key="3">
    <source>
        <dbReference type="Proteomes" id="UP000199469"/>
    </source>
</evidence>
<proteinExistence type="predicted"/>
<sequence>MSKIISTKNKHSMKKQLSYMALFVMSCSLNAQVGILTPTPQHTLHVNGSLQVVKDLNVGGGPKTTGSSGNPGDFLVSNGSGNAPVWKNIASENFLKVIFVGNKTNINPSSGSYTGTGSNPVSTHESYTQTYVYNVSNKIDNAYLTYNSTTGLFTVVKAGFYNIVPYITYDLSLNGNGYTAGTAKSSIQKVSSSTVTLASISTGHGERTLTVNHNLSSISYLNAGETFRVRCVYTQDFRLSSGNIYITYLTP</sequence>
<protein>
    <recommendedName>
        <fullName evidence="4">C1q domain-containing protein</fullName>
    </recommendedName>
</protein>
<feature type="signal peptide" evidence="1">
    <location>
        <begin position="1"/>
        <end position="31"/>
    </location>
</feature>